<dbReference type="AlphaFoldDB" id="A0A1N7LAK2"/>
<dbReference type="OrthoDB" id="9806367at2"/>
<gene>
    <name evidence="1" type="ORF">SAMN05421795_102764</name>
</gene>
<evidence type="ECO:0000313" key="2">
    <source>
        <dbReference type="Proteomes" id="UP000186098"/>
    </source>
</evidence>
<evidence type="ECO:0000313" key="1">
    <source>
        <dbReference type="EMBL" id="SIS70895.1"/>
    </source>
</evidence>
<dbReference type="STRING" id="407234.SAMN05421795_102764"/>
<evidence type="ECO:0008006" key="3">
    <source>
        <dbReference type="Google" id="ProtNLM"/>
    </source>
</evidence>
<dbReference type="Proteomes" id="UP000186098">
    <property type="component" value="Unassembled WGS sequence"/>
</dbReference>
<reference evidence="2" key="1">
    <citation type="submission" date="2017-01" db="EMBL/GenBank/DDBJ databases">
        <authorList>
            <person name="Varghese N."/>
            <person name="Submissions S."/>
        </authorList>
    </citation>
    <scope>NUCLEOTIDE SEQUENCE [LARGE SCALE GENOMIC DNA]</scope>
    <source>
        <strain evidence="2">DSM 18714</strain>
    </source>
</reference>
<organism evidence="1 2">
    <name type="scientific">Phaeovulum vinaykumarii</name>
    <dbReference type="NCBI Taxonomy" id="407234"/>
    <lineage>
        <taxon>Bacteria</taxon>
        <taxon>Pseudomonadati</taxon>
        <taxon>Pseudomonadota</taxon>
        <taxon>Alphaproteobacteria</taxon>
        <taxon>Rhodobacterales</taxon>
        <taxon>Paracoccaceae</taxon>
        <taxon>Phaeovulum</taxon>
    </lineage>
</organism>
<protein>
    <recommendedName>
        <fullName evidence="3">DUF2948 family protein</fullName>
    </recommendedName>
</protein>
<keyword evidence="2" id="KW-1185">Reference proteome</keyword>
<proteinExistence type="predicted"/>
<dbReference type="InterPro" id="IPR021335">
    <property type="entry name" value="DUF2948"/>
</dbReference>
<dbReference type="Pfam" id="PF11164">
    <property type="entry name" value="DUF2948"/>
    <property type="match status" value="1"/>
</dbReference>
<accession>A0A1N7LAK2</accession>
<dbReference type="EMBL" id="FTOM01000002">
    <property type="protein sequence ID" value="SIS70895.1"/>
    <property type="molecule type" value="Genomic_DNA"/>
</dbReference>
<sequence>MTDARFQDGAPEALSLRAETPEDLPVIAALCQDAVLSQADMRFDRSGRHFALVMNRFRWEHQRPTRTPAPAPTPERVRTLLVISDVTGVASQGLDRTARDQILSILDLSWEAGPDGTGQILITLAGDGAIAVRAECLNVDLRDVSRPWPARATPHHPD</sequence>
<name>A0A1N7LAK2_9RHOB</name>
<dbReference type="RefSeq" id="WP_076364749.1">
    <property type="nucleotide sequence ID" value="NZ_FTOM01000002.1"/>
</dbReference>